<protein>
    <submittedName>
        <fullName evidence="1">Uncharacterized protein</fullName>
    </submittedName>
</protein>
<organism evidence="1 2">
    <name type="scientific">Vibrio aestuarianus</name>
    <dbReference type="NCBI Taxonomy" id="28171"/>
    <lineage>
        <taxon>Bacteria</taxon>
        <taxon>Pseudomonadati</taxon>
        <taxon>Pseudomonadota</taxon>
        <taxon>Gammaproteobacteria</taxon>
        <taxon>Vibrionales</taxon>
        <taxon>Vibrionaceae</taxon>
        <taxon>Vibrio</taxon>
    </lineage>
</organism>
<comment type="caution">
    <text evidence="1">The sequence shown here is derived from an EMBL/GenBank/DDBJ whole genome shotgun (WGS) entry which is preliminary data.</text>
</comment>
<gene>
    <name evidence="1" type="ORF">VAE063_880294</name>
</gene>
<sequence length="78" mass="9415">MEQYEHVYVAFFRQGATQQIQDYHQTRLLAIYGHLLQTLLCWHCFEKNQARGLIQPQYKALHFFLGLYYFFPTCALRP</sequence>
<reference evidence="1" key="1">
    <citation type="submission" date="2022-06" db="EMBL/GenBank/DDBJ databases">
        <authorList>
            <person name="Goudenege D."/>
            <person name="Le Roux F."/>
        </authorList>
    </citation>
    <scope>NUCLEOTIDE SEQUENCE</scope>
    <source>
        <strain evidence="1">12-063</strain>
    </source>
</reference>
<evidence type="ECO:0000313" key="1">
    <source>
        <dbReference type="EMBL" id="CAH8213057.1"/>
    </source>
</evidence>
<evidence type="ECO:0000313" key="2">
    <source>
        <dbReference type="Proteomes" id="UP001152658"/>
    </source>
</evidence>
<dbReference type="EMBL" id="CALYLK010000128">
    <property type="protein sequence ID" value="CAH8213057.1"/>
    <property type="molecule type" value="Genomic_DNA"/>
</dbReference>
<name>A0ABN8TNH8_9VIBR</name>
<proteinExistence type="predicted"/>
<accession>A0ABN8TNH8</accession>
<dbReference type="Proteomes" id="UP001152658">
    <property type="component" value="Unassembled WGS sequence"/>
</dbReference>
<keyword evidence="2" id="KW-1185">Reference proteome</keyword>